<dbReference type="InterPro" id="IPR035897">
    <property type="entry name" value="Toll_tir_struct_dom_sf"/>
</dbReference>
<accession>A0ABP0HFW5</accession>
<dbReference type="Pfam" id="PF13676">
    <property type="entry name" value="TIR_2"/>
    <property type="match status" value="1"/>
</dbReference>
<dbReference type="Gene3D" id="3.40.50.10140">
    <property type="entry name" value="Toll/interleukin-1 receptor homology (TIR) domain"/>
    <property type="match status" value="1"/>
</dbReference>
<dbReference type="SUPFAM" id="SSF52200">
    <property type="entry name" value="Toll/Interleukin receptor TIR domain"/>
    <property type="match status" value="1"/>
</dbReference>
<evidence type="ECO:0000259" key="1">
    <source>
        <dbReference type="PROSITE" id="PS50104"/>
    </source>
</evidence>
<evidence type="ECO:0000313" key="3">
    <source>
        <dbReference type="Proteomes" id="UP001642464"/>
    </source>
</evidence>
<dbReference type="PANTHER" id="PTHR46270:SF2">
    <property type="entry name" value="TIR DOMAIN-CONTAINING PROTEIN"/>
    <property type="match status" value="1"/>
</dbReference>
<sequence>AIATALKEHHTTSMLKTLDVSENGILDGVRAEISKYVELVEQEFNAFGTKGKELLEADTKVHMDEDWRDDLVYDDRFDDSLTGDVDDWIHHGQVSLKLIDYLTRFFADKGWVGRSAYLVDLMKSMVLASDWATDGVLLVPSLLGPAPTEFAAEAAERVGNNALVCWMQFAFLPKGVFQRFVCTFGKHFPKADDTKIVEVFADQALLVYNTVAVWVVADDVAGKLIFRVAREGVDLAGEIAATLTEMLVVIDGQFMHNGLKGELVLSASSEDDPGSSARYELFSKARDKGREKVETLRSGVYINMSALSAFTGVNQAVKGEAKEYDVFLSHNWGVNDVTHRRVLDIAAGLRNVGLRVWVDEERMQGDVTVRMAEGIRASKVVVIFVTALYADKIGSEDVNDNCRFEFNFARKHRGTALIPAILDSSMLDTSRWTGPIARLFDLLYVDLTADPPVPAKVQELVEQIRERAN</sequence>
<dbReference type="Proteomes" id="UP001642464">
    <property type="component" value="Unassembled WGS sequence"/>
</dbReference>
<evidence type="ECO:0000313" key="2">
    <source>
        <dbReference type="EMBL" id="CAK8989113.1"/>
    </source>
</evidence>
<comment type="caution">
    <text evidence="2">The sequence shown here is derived from an EMBL/GenBank/DDBJ whole genome shotgun (WGS) entry which is preliminary data.</text>
</comment>
<dbReference type="PROSITE" id="PS50104">
    <property type="entry name" value="TIR"/>
    <property type="match status" value="1"/>
</dbReference>
<name>A0ABP0HFW5_9DINO</name>
<dbReference type="PANTHER" id="PTHR46270">
    <property type="entry name" value="ARMADILLO-TYPE FOLD-RELATED"/>
    <property type="match status" value="1"/>
</dbReference>
<dbReference type="InterPro" id="IPR000157">
    <property type="entry name" value="TIR_dom"/>
</dbReference>
<dbReference type="EMBL" id="CAXAMM010000808">
    <property type="protein sequence ID" value="CAK8989113.1"/>
    <property type="molecule type" value="Genomic_DNA"/>
</dbReference>
<feature type="non-terminal residue" evidence="2">
    <location>
        <position position="469"/>
    </location>
</feature>
<gene>
    <name evidence="2" type="ORF">SCF082_LOCUS1681</name>
</gene>
<feature type="non-terminal residue" evidence="2">
    <location>
        <position position="1"/>
    </location>
</feature>
<organism evidence="2 3">
    <name type="scientific">Durusdinium trenchii</name>
    <dbReference type="NCBI Taxonomy" id="1381693"/>
    <lineage>
        <taxon>Eukaryota</taxon>
        <taxon>Sar</taxon>
        <taxon>Alveolata</taxon>
        <taxon>Dinophyceae</taxon>
        <taxon>Suessiales</taxon>
        <taxon>Symbiodiniaceae</taxon>
        <taxon>Durusdinium</taxon>
    </lineage>
</organism>
<keyword evidence="3" id="KW-1185">Reference proteome</keyword>
<reference evidence="2 3" key="1">
    <citation type="submission" date="2024-02" db="EMBL/GenBank/DDBJ databases">
        <authorList>
            <person name="Chen Y."/>
            <person name="Shah S."/>
            <person name="Dougan E. K."/>
            <person name="Thang M."/>
            <person name="Chan C."/>
        </authorList>
    </citation>
    <scope>NUCLEOTIDE SEQUENCE [LARGE SCALE GENOMIC DNA]</scope>
</reference>
<feature type="domain" description="TIR" evidence="1">
    <location>
        <begin position="322"/>
        <end position="468"/>
    </location>
</feature>
<protein>
    <submittedName>
        <fullName evidence="2">Nucleotide-binding oligomerization domain-containing protein 2</fullName>
    </submittedName>
</protein>
<proteinExistence type="predicted"/>